<dbReference type="InterPro" id="IPR050219">
    <property type="entry name" value="DnaG_primase"/>
</dbReference>
<dbReference type="OrthoDB" id="188665at2"/>
<dbReference type="InterPro" id="IPR006171">
    <property type="entry name" value="TOPRIM_dom"/>
</dbReference>
<dbReference type="EC" id="2.7.7.-" evidence="2"/>
<keyword evidence="3" id="KW-1185">Reference proteome</keyword>
<dbReference type="Pfam" id="PF13155">
    <property type="entry name" value="Toprim_2"/>
    <property type="match status" value="1"/>
</dbReference>
<feature type="domain" description="Toprim" evidence="1">
    <location>
        <begin position="246"/>
        <end position="324"/>
    </location>
</feature>
<dbReference type="PANTHER" id="PTHR30313">
    <property type="entry name" value="DNA PRIMASE"/>
    <property type="match status" value="1"/>
</dbReference>
<evidence type="ECO:0000313" key="3">
    <source>
        <dbReference type="Proteomes" id="UP000319576"/>
    </source>
</evidence>
<sequence>MENWNAANNELSAAVLASGRLDELLAELGCEVKGYPGGDRFRGRCPVHKGADTNFVVGTDGEKFPVYWACHSHRCHKAAKLKGNLLGLVRGALTGDPDRPATMAKAVAFVEDFLAREGDRPTAVRQPAERPTRPTLSLTRAEVRRRLLLPSPYFLSRGFSPAVLDRYDIGESRRYGWAVAPVYDDRGHACVGAVYRSTKPPCGTCSKCHHPADSCARGEPRWWFPQGFPKGDYLFNYAAAVRSVSPFVLLVEGVTDVLRAAEAGVVAVAGFGTDLSVPQALKLAVLNKPVVVAFDNDPAGTRAAASIVTLLRREGVSATVRHPPSGYKDVGEIPAAEVTRWLAA</sequence>
<dbReference type="Proteomes" id="UP000319576">
    <property type="component" value="Chromosome"/>
</dbReference>
<dbReference type="KEGG" id="uli:ETAA1_25510"/>
<organism evidence="2 3">
    <name type="scientific">Urbifossiella limnaea</name>
    <dbReference type="NCBI Taxonomy" id="2528023"/>
    <lineage>
        <taxon>Bacteria</taxon>
        <taxon>Pseudomonadati</taxon>
        <taxon>Planctomycetota</taxon>
        <taxon>Planctomycetia</taxon>
        <taxon>Gemmatales</taxon>
        <taxon>Gemmataceae</taxon>
        <taxon>Urbifossiella</taxon>
    </lineage>
</organism>
<dbReference type="PROSITE" id="PS50880">
    <property type="entry name" value="TOPRIM"/>
    <property type="match status" value="1"/>
</dbReference>
<dbReference type="RefSeq" id="WP_145238417.1">
    <property type="nucleotide sequence ID" value="NZ_CP036273.1"/>
</dbReference>
<dbReference type="SMART" id="SM00493">
    <property type="entry name" value="TOPRIM"/>
    <property type="match status" value="1"/>
</dbReference>
<name>A0A517XSU1_9BACT</name>
<reference evidence="2 3" key="1">
    <citation type="submission" date="2019-02" db="EMBL/GenBank/DDBJ databases">
        <title>Deep-cultivation of Planctomycetes and their phenomic and genomic characterization uncovers novel biology.</title>
        <authorList>
            <person name="Wiegand S."/>
            <person name="Jogler M."/>
            <person name="Boedeker C."/>
            <person name="Pinto D."/>
            <person name="Vollmers J."/>
            <person name="Rivas-Marin E."/>
            <person name="Kohn T."/>
            <person name="Peeters S.H."/>
            <person name="Heuer A."/>
            <person name="Rast P."/>
            <person name="Oberbeckmann S."/>
            <person name="Bunk B."/>
            <person name="Jeske O."/>
            <person name="Meyerdierks A."/>
            <person name="Storesund J.E."/>
            <person name="Kallscheuer N."/>
            <person name="Luecker S."/>
            <person name="Lage O.M."/>
            <person name="Pohl T."/>
            <person name="Merkel B.J."/>
            <person name="Hornburger P."/>
            <person name="Mueller R.-W."/>
            <person name="Bruemmer F."/>
            <person name="Labrenz M."/>
            <person name="Spormann A.M."/>
            <person name="Op den Camp H."/>
            <person name="Overmann J."/>
            <person name="Amann R."/>
            <person name="Jetten M.S.M."/>
            <person name="Mascher T."/>
            <person name="Medema M.H."/>
            <person name="Devos D.P."/>
            <person name="Kaster A.-K."/>
            <person name="Ovreas L."/>
            <person name="Rohde M."/>
            <person name="Galperin M.Y."/>
            <person name="Jogler C."/>
        </authorList>
    </citation>
    <scope>NUCLEOTIDE SEQUENCE [LARGE SCALE GENOMIC DNA]</scope>
    <source>
        <strain evidence="2 3">ETA_A1</strain>
    </source>
</reference>
<accession>A0A517XSU1</accession>
<protein>
    <submittedName>
        <fullName evidence="2">DNA primase</fullName>
        <ecNumber evidence="2">2.7.7.-</ecNumber>
    </submittedName>
</protein>
<evidence type="ECO:0000313" key="2">
    <source>
        <dbReference type="EMBL" id="QDU20596.1"/>
    </source>
</evidence>
<dbReference type="AlphaFoldDB" id="A0A517XSU1"/>
<dbReference type="PANTHER" id="PTHR30313:SF2">
    <property type="entry name" value="DNA PRIMASE"/>
    <property type="match status" value="1"/>
</dbReference>
<proteinExistence type="predicted"/>
<keyword evidence="2" id="KW-0808">Transferase</keyword>
<evidence type="ECO:0000259" key="1">
    <source>
        <dbReference type="PROSITE" id="PS50880"/>
    </source>
</evidence>
<dbReference type="EMBL" id="CP036273">
    <property type="protein sequence ID" value="QDU20596.1"/>
    <property type="molecule type" value="Genomic_DNA"/>
</dbReference>
<dbReference type="GO" id="GO:0005737">
    <property type="term" value="C:cytoplasm"/>
    <property type="evidence" value="ECO:0007669"/>
    <property type="project" value="TreeGrafter"/>
</dbReference>
<dbReference type="Gene3D" id="3.40.1360.10">
    <property type="match status" value="1"/>
</dbReference>
<dbReference type="GO" id="GO:0016779">
    <property type="term" value="F:nucleotidyltransferase activity"/>
    <property type="evidence" value="ECO:0007669"/>
    <property type="project" value="UniProtKB-KW"/>
</dbReference>
<dbReference type="GO" id="GO:0006269">
    <property type="term" value="P:DNA replication, synthesis of primer"/>
    <property type="evidence" value="ECO:0007669"/>
    <property type="project" value="TreeGrafter"/>
</dbReference>
<dbReference type="SUPFAM" id="SSF56731">
    <property type="entry name" value="DNA primase core"/>
    <property type="match status" value="1"/>
</dbReference>
<keyword evidence="2" id="KW-0548">Nucleotidyltransferase</keyword>
<gene>
    <name evidence="2" type="primary">dnaG_2</name>
    <name evidence="2" type="ORF">ETAA1_25510</name>
</gene>